<feature type="transmembrane region" description="Helical" evidence="1">
    <location>
        <begin position="102"/>
        <end position="123"/>
    </location>
</feature>
<keyword evidence="1" id="KW-0472">Membrane</keyword>
<feature type="transmembrane region" description="Helical" evidence="1">
    <location>
        <begin position="130"/>
        <end position="151"/>
    </location>
</feature>
<gene>
    <name evidence="3" type="ORF">SAMN04487759_11731</name>
</gene>
<protein>
    <submittedName>
        <fullName evidence="3">Zinc-ribbon domain-containing protein</fullName>
    </submittedName>
</protein>
<keyword evidence="1" id="KW-0812">Transmembrane</keyword>
<dbReference type="EMBL" id="FNNF01000017">
    <property type="protein sequence ID" value="SDW49502.1"/>
    <property type="molecule type" value="Genomic_DNA"/>
</dbReference>
<feature type="domain" description="DUF7575" evidence="2">
    <location>
        <begin position="2"/>
        <end position="23"/>
    </location>
</feature>
<dbReference type="RefSeq" id="WP_074686430.1">
    <property type="nucleotide sequence ID" value="NZ_FNNF01000017.1"/>
</dbReference>
<organism evidence="3 4">
    <name type="scientific">Kandleria vitulina</name>
    <dbReference type="NCBI Taxonomy" id="1630"/>
    <lineage>
        <taxon>Bacteria</taxon>
        <taxon>Bacillati</taxon>
        <taxon>Bacillota</taxon>
        <taxon>Erysipelotrichia</taxon>
        <taxon>Erysipelotrichales</taxon>
        <taxon>Coprobacillaceae</taxon>
        <taxon>Kandleria</taxon>
    </lineage>
</organism>
<accession>A0A1H2TZX1</accession>
<dbReference type="Proteomes" id="UP000182429">
    <property type="component" value="Unassembled WGS sequence"/>
</dbReference>
<name>A0A1H2TZX1_9FIRM</name>
<dbReference type="OrthoDB" id="1652640at2"/>
<feature type="transmembrane region" description="Helical" evidence="1">
    <location>
        <begin position="253"/>
        <end position="272"/>
    </location>
</feature>
<evidence type="ECO:0000313" key="3">
    <source>
        <dbReference type="EMBL" id="SDW49502.1"/>
    </source>
</evidence>
<proteinExistence type="predicted"/>
<evidence type="ECO:0000313" key="4">
    <source>
        <dbReference type="Proteomes" id="UP000182429"/>
    </source>
</evidence>
<dbReference type="InterPro" id="IPR055997">
    <property type="entry name" value="DUF7575"/>
</dbReference>
<evidence type="ECO:0000259" key="2">
    <source>
        <dbReference type="Pfam" id="PF24460"/>
    </source>
</evidence>
<keyword evidence="1" id="KW-1133">Transmembrane helix</keyword>
<dbReference type="eggNOG" id="ENOG5032RNJ">
    <property type="taxonomic scope" value="Bacteria"/>
</dbReference>
<reference evidence="3 4" key="1">
    <citation type="submission" date="2016-10" db="EMBL/GenBank/DDBJ databases">
        <authorList>
            <person name="de Groot N.N."/>
        </authorList>
    </citation>
    <scope>NUCLEOTIDE SEQUENCE [LARGE SCALE GENOMIC DNA]</scope>
    <source>
        <strain evidence="3 4">S3b</strain>
    </source>
</reference>
<sequence length="504" mass="56765">MKCIQCGKEIDDDLKFCPYCGTKQTRTESSVKQLNEGPNVNYHKEDDSRLNQYLTKISSGKMTAISGIINGIFILVMVYIVSKLKHLEGLEELYKTLKPLPGVYYCSLFFAIVTCLISIINVVHHKDLKTLILAVLSGIETLLLAANLRIISLLNNVVSFNLNGLSNYSSYDTLNDLDNPSKLIGYFRMSIGFGIFVLIFSIVLLVIFMKRSQEVYNQISIDSLKEFYPKNLISSVNSLQNNQVKKISKKQKMIGAIVIALIVAVFGGYNIWDNFFNYTKIDLTKHLKVTFDGRSGDGSVVFKENPVEYDKSDAQITDFVDDVDYHYSKDSGLKNGDTITVTAVYNKENAKKLKLKVVNVSKKFKVSHLIYRFSNAKQVSQKIVSTIKKVGLDEVDEIANSDEHDRDFTLNGVYFIKGDESDSLVVVYKGVAASQDDYLSPVCYYYYEINDIDSAYLNIDSDYQDETSILYKENGDEVTNDAEVSSALQQPYGDNTSVVVEKVE</sequence>
<dbReference type="AlphaFoldDB" id="A0A1H2TZX1"/>
<feature type="transmembrane region" description="Helical" evidence="1">
    <location>
        <begin position="62"/>
        <end position="82"/>
    </location>
</feature>
<evidence type="ECO:0000256" key="1">
    <source>
        <dbReference type="SAM" id="Phobius"/>
    </source>
</evidence>
<feature type="transmembrane region" description="Helical" evidence="1">
    <location>
        <begin position="186"/>
        <end position="208"/>
    </location>
</feature>
<dbReference type="Pfam" id="PF24460">
    <property type="entry name" value="DUF7575"/>
    <property type="match status" value="1"/>
</dbReference>